<organism evidence="2 3">
    <name type="scientific">Allacma fusca</name>
    <dbReference type="NCBI Taxonomy" id="39272"/>
    <lineage>
        <taxon>Eukaryota</taxon>
        <taxon>Metazoa</taxon>
        <taxon>Ecdysozoa</taxon>
        <taxon>Arthropoda</taxon>
        <taxon>Hexapoda</taxon>
        <taxon>Collembola</taxon>
        <taxon>Symphypleona</taxon>
        <taxon>Sminthuridae</taxon>
        <taxon>Allacma</taxon>
    </lineage>
</organism>
<protein>
    <recommendedName>
        <fullName evidence="1">DUF7779 domain-containing protein</fullName>
    </recommendedName>
</protein>
<feature type="non-terminal residue" evidence="2">
    <location>
        <position position="1"/>
    </location>
</feature>
<sequence>GSSTPKLLYLFPERSLYFQGRKDEISEIHQAVQVCQTQTHSFLRTIVIQGFGGIGKSETVRAYIYQFRTTYDYIVWFDAQTEISLNFSFKRLAAVLELPFKSKANIPNIYQKLANTYNCGIFIFDNAERLETENNGIGIKEYMHTDYLDKKPIIIVTSRNGTNAWDAIKTKIKIISLDCLPYEDTCLCLKKYLKIDKKTLPPSLEESICSIAKSLEGYPLALSLVSTTMGKLADDISLEEIQSQVGGYMELLKIVPIKEIYDESDYQERFNLIFEATTKKLQSDKNGSTAIDLLAIMSYLDPDGITRKLLYAIFSCKFYDSEERFEINGRDFTHAMKLLQGSFMVKIDKECLNVHRLIQKSARTLANKKPVMTILKFFDQNADNHCWRGHMETVYNALIDGTSVENKTYFLCMLAWKIKFEDYSQFNDSKLEILKKYTPNRTNDEDLILQLVELYQNTPKIRTVVNSKSYSELIAGILGLTTEFLKYEWVMECCIRVVNQILHKFPEERKSLQVMVGRKQLSKTRALSDIIVCNYTNLCRTTQIVSGTCIVRFLYGPWSTRRLKDDSEFFMKFVCCCNSRSRSWFWGDVSSLSIKNDGRNLLMDLMSTCGVEIFTQSLRAGNQREESISGYFLDCLTILIRNEEYLRKLAETKEFLIELSEAWKWLNVKTDSLFPHVASIWVGLFVQDLNIYTSFKEPFEQELEKTFKLVKPCACSYVRFVKRGELLKNTLVFTEILKASGHATNLADRLCSWVVYDCDR</sequence>
<proteinExistence type="predicted"/>
<feature type="domain" description="DUF7779" evidence="1">
    <location>
        <begin position="284"/>
        <end position="364"/>
    </location>
</feature>
<comment type="caution">
    <text evidence="2">The sequence shown here is derived from an EMBL/GenBank/DDBJ whole genome shotgun (WGS) entry which is preliminary data.</text>
</comment>
<dbReference type="Proteomes" id="UP000708208">
    <property type="component" value="Unassembled WGS sequence"/>
</dbReference>
<dbReference type="EMBL" id="CAJVCH010527287">
    <property type="protein sequence ID" value="CAG7822748.1"/>
    <property type="molecule type" value="Genomic_DNA"/>
</dbReference>
<dbReference type="PANTHER" id="PTHR35205">
    <property type="entry name" value="NB-ARC AND TPR DOMAIN PROTEIN"/>
    <property type="match status" value="1"/>
</dbReference>
<evidence type="ECO:0000313" key="3">
    <source>
        <dbReference type="Proteomes" id="UP000708208"/>
    </source>
</evidence>
<name>A0A8J2PGR1_9HEXA</name>
<dbReference type="PANTHER" id="PTHR35205:SF1">
    <property type="entry name" value="ZU5 DOMAIN-CONTAINING PROTEIN"/>
    <property type="match status" value="1"/>
</dbReference>
<dbReference type="Pfam" id="PF25000">
    <property type="entry name" value="DUF7779"/>
    <property type="match status" value="1"/>
</dbReference>
<evidence type="ECO:0000259" key="1">
    <source>
        <dbReference type="Pfam" id="PF25000"/>
    </source>
</evidence>
<reference evidence="2" key="1">
    <citation type="submission" date="2021-06" db="EMBL/GenBank/DDBJ databases">
        <authorList>
            <person name="Hodson N. C."/>
            <person name="Mongue J. A."/>
            <person name="Jaron S. K."/>
        </authorList>
    </citation>
    <scope>NUCLEOTIDE SEQUENCE</scope>
</reference>
<dbReference type="InterPro" id="IPR056681">
    <property type="entry name" value="DUF7779"/>
</dbReference>
<keyword evidence="3" id="KW-1185">Reference proteome</keyword>
<accession>A0A8J2PGR1</accession>
<dbReference type="AlphaFoldDB" id="A0A8J2PGR1"/>
<dbReference type="OrthoDB" id="8123811at2759"/>
<gene>
    <name evidence="2" type="ORF">AFUS01_LOCUS33003</name>
</gene>
<evidence type="ECO:0000313" key="2">
    <source>
        <dbReference type="EMBL" id="CAG7822748.1"/>
    </source>
</evidence>